<dbReference type="SUPFAM" id="SSF90112">
    <property type="entry name" value="Neurotransmitter-gated ion-channel transmembrane pore"/>
    <property type="match status" value="1"/>
</dbReference>
<feature type="signal peptide" evidence="2">
    <location>
        <begin position="1"/>
        <end position="17"/>
    </location>
</feature>
<sequence length="161" mass="18449">MLVVFLSWISFWLDVAAVPARITLGVTSLLTLATQVVQAHNGLPSISYMTAMDIWLFACLITVFGSLLEYAFAYQIYFTHKQPTFVCPQRSDIPMVKVRENLNGIRSSSSELSSRHLFRKPLREIEHRVQNTKGKAKERTLDNLCRKLFPLAFTTFAVTYW</sequence>
<evidence type="ECO:0000256" key="2">
    <source>
        <dbReference type="SAM" id="SignalP"/>
    </source>
</evidence>
<dbReference type="EMBL" id="KK122529">
    <property type="protein sequence ID" value="KFM82920.1"/>
    <property type="molecule type" value="Genomic_DNA"/>
</dbReference>
<keyword evidence="1" id="KW-1133">Transmembrane helix</keyword>
<keyword evidence="2" id="KW-0732">Signal</keyword>
<gene>
    <name evidence="4" type="ORF">X975_27073</name>
</gene>
<keyword evidence="1" id="KW-0812">Transmembrane</keyword>
<dbReference type="STRING" id="407821.A0A087UZY1"/>
<dbReference type="CDD" id="cd19049">
    <property type="entry name" value="LGIC_TM_anion"/>
    <property type="match status" value="1"/>
</dbReference>
<keyword evidence="4" id="KW-0675">Receptor</keyword>
<feature type="domain" description="Neurotransmitter-gated ion-channel transmembrane" evidence="3">
    <location>
        <begin position="2"/>
        <end position="103"/>
    </location>
</feature>
<feature type="transmembrane region" description="Helical" evidence="1">
    <location>
        <begin position="54"/>
        <end position="73"/>
    </location>
</feature>
<dbReference type="InterPro" id="IPR006029">
    <property type="entry name" value="Neurotrans-gated_channel_TM"/>
</dbReference>
<protein>
    <submittedName>
        <fullName evidence="4">Glycine receptor subunit alpha-2</fullName>
    </submittedName>
</protein>
<feature type="chain" id="PRO_5001831073" evidence="2">
    <location>
        <begin position="18"/>
        <end position="161"/>
    </location>
</feature>
<proteinExistence type="predicted"/>
<evidence type="ECO:0000313" key="5">
    <source>
        <dbReference type="Proteomes" id="UP000054359"/>
    </source>
</evidence>
<dbReference type="InterPro" id="IPR006201">
    <property type="entry name" value="Neur_channel"/>
</dbReference>
<keyword evidence="5" id="KW-1185">Reference proteome</keyword>
<dbReference type="InterPro" id="IPR036719">
    <property type="entry name" value="Neuro-gated_channel_TM_sf"/>
</dbReference>
<dbReference type="GO" id="GO:0099095">
    <property type="term" value="F:ligand-gated monoatomic anion channel activity"/>
    <property type="evidence" value="ECO:0007669"/>
    <property type="project" value="UniProtKB-ARBA"/>
</dbReference>
<dbReference type="PRINTS" id="PR00253">
    <property type="entry name" value="GABAARECEPTR"/>
</dbReference>
<dbReference type="GO" id="GO:0005230">
    <property type="term" value="F:extracellular ligand-gated monoatomic ion channel activity"/>
    <property type="evidence" value="ECO:0007669"/>
    <property type="project" value="UniProtKB-ARBA"/>
</dbReference>
<keyword evidence="1" id="KW-0472">Membrane</keyword>
<dbReference type="Pfam" id="PF02932">
    <property type="entry name" value="Neur_chan_memb"/>
    <property type="match status" value="1"/>
</dbReference>
<dbReference type="GO" id="GO:0004888">
    <property type="term" value="F:transmembrane signaling receptor activity"/>
    <property type="evidence" value="ECO:0007669"/>
    <property type="project" value="InterPro"/>
</dbReference>
<dbReference type="GO" id="GO:0005254">
    <property type="term" value="F:chloride channel activity"/>
    <property type="evidence" value="ECO:0007669"/>
    <property type="project" value="UniProtKB-ARBA"/>
</dbReference>
<accession>A0A087UZY1</accession>
<dbReference type="PANTHER" id="PTHR18945">
    <property type="entry name" value="NEUROTRANSMITTER GATED ION CHANNEL"/>
    <property type="match status" value="1"/>
</dbReference>
<evidence type="ECO:0000259" key="3">
    <source>
        <dbReference type="Pfam" id="PF02932"/>
    </source>
</evidence>
<dbReference type="AlphaFoldDB" id="A0A087UZY1"/>
<dbReference type="InterPro" id="IPR038050">
    <property type="entry name" value="Neuro_actylchol_rec"/>
</dbReference>
<dbReference type="InterPro" id="IPR006028">
    <property type="entry name" value="GABAA/Glycine_rcpt"/>
</dbReference>
<organism evidence="4 5">
    <name type="scientific">Stegodyphus mimosarum</name>
    <name type="common">African social velvet spider</name>
    <dbReference type="NCBI Taxonomy" id="407821"/>
    <lineage>
        <taxon>Eukaryota</taxon>
        <taxon>Metazoa</taxon>
        <taxon>Ecdysozoa</taxon>
        <taxon>Arthropoda</taxon>
        <taxon>Chelicerata</taxon>
        <taxon>Arachnida</taxon>
        <taxon>Araneae</taxon>
        <taxon>Araneomorphae</taxon>
        <taxon>Entelegynae</taxon>
        <taxon>Eresoidea</taxon>
        <taxon>Eresidae</taxon>
        <taxon>Stegodyphus</taxon>
    </lineage>
</organism>
<name>A0A087UZY1_STEMI</name>
<dbReference type="Proteomes" id="UP000054359">
    <property type="component" value="Unassembled WGS sequence"/>
</dbReference>
<evidence type="ECO:0000313" key="4">
    <source>
        <dbReference type="EMBL" id="KFM82920.1"/>
    </source>
</evidence>
<reference evidence="4 5" key="1">
    <citation type="submission" date="2013-11" db="EMBL/GenBank/DDBJ databases">
        <title>Genome sequencing of Stegodyphus mimosarum.</title>
        <authorList>
            <person name="Bechsgaard J."/>
        </authorList>
    </citation>
    <scope>NUCLEOTIDE SEQUENCE [LARGE SCALE GENOMIC DNA]</scope>
</reference>
<dbReference type="OrthoDB" id="6420496at2759"/>
<dbReference type="Gene3D" id="1.20.58.390">
    <property type="entry name" value="Neurotransmitter-gated ion-channel transmembrane domain"/>
    <property type="match status" value="1"/>
</dbReference>
<evidence type="ECO:0000256" key="1">
    <source>
        <dbReference type="SAM" id="Phobius"/>
    </source>
</evidence>
<feature type="non-terminal residue" evidence="4">
    <location>
        <position position="161"/>
    </location>
</feature>
<dbReference type="GO" id="GO:0016020">
    <property type="term" value="C:membrane"/>
    <property type="evidence" value="ECO:0007669"/>
    <property type="project" value="InterPro"/>
</dbReference>
<dbReference type="OMA" id="CISIDKT"/>